<dbReference type="Proteomes" id="UP001417504">
    <property type="component" value="Unassembled WGS sequence"/>
</dbReference>
<evidence type="ECO:0000313" key="6">
    <source>
        <dbReference type="EMBL" id="KAK9103845.1"/>
    </source>
</evidence>
<reference evidence="6 7" key="1">
    <citation type="submission" date="2024-01" db="EMBL/GenBank/DDBJ databases">
        <title>Genome assemblies of Stephania.</title>
        <authorList>
            <person name="Yang L."/>
        </authorList>
    </citation>
    <scope>NUCLEOTIDE SEQUENCE [LARGE SCALE GENOMIC DNA]</scope>
    <source>
        <strain evidence="6">QJT</strain>
        <tissue evidence="6">Leaf</tissue>
    </source>
</reference>
<feature type="compositionally biased region" description="Polar residues" evidence="3">
    <location>
        <begin position="1"/>
        <end position="10"/>
    </location>
</feature>
<dbReference type="PANTHER" id="PTHR33138">
    <property type="entry name" value="OS01G0690200 PROTEIN"/>
    <property type="match status" value="1"/>
</dbReference>
<evidence type="ECO:0000256" key="3">
    <source>
        <dbReference type="SAM" id="MobiDB-lite"/>
    </source>
</evidence>
<feature type="domain" description="Wall-associated receptor kinase galacturonan-binding" evidence="5">
    <location>
        <begin position="118"/>
        <end position="182"/>
    </location>
</feature>
<dbReference type="PANTHER" id="PTHR33138:SF30">
    <property type="entry name" value="LEAF RUST 10 DISEASE-RESISTANCE LOCUS RECEPTOR-LIKE PROTEIN KINASE-LIKE 2.7"/>
    <property type="match status" value="1"/>
</dbReference>
<name>A0AAP0I0Y4_9MAGN</name>
<sequence length="350" mass="39595">MVSENTSSSFLDGDSGSPDVGNKESFDFDEKFDGEGTVEEAEVATVVESVKGEEKGRVERVSVMVLLVGCLAFLHIILHQKKILMLLPYMTVSMKLLLLQLLLLLAVVVVGEADEDQCEPWSCGDLHNISYPFRLKGDPRINCGHPDYKLACENNRAILYLYHGSYYVLSISYHNLIIRVVDTGLQTHNCSSLPRHSLTRYNFSNEQEPYQLNVIPVFVFLNCGIDVVIESSQYVNMSPCINTSSSVPKNPRNSSSNYYVVWTSSPNDIKDSCTIELMAPSTTEMMAFSRSLKIKTYYEIHRELSKGVVFSWSNLLCRHCFHRRQQCLVPRYPSDKWNGLSTPLSCNRNC</sequence>
<evidence type="ECO:0000256" key="4">
    <source>
        <dbReference type="SAM" id="Phobius"/>
    </source>
</evidence>
<organism evidence="6 7">
    <name type="scientific">Stephania japonica</name>
    <dbReference type="NCBI Taxonomy" id="461633"/>
    <lineage>
        <taxon>Eukaryota</taxon>
        <taxon>Viridiplantae</taxon>
        <taxon>Streptophyta</taxon>
        <taxon>Embryophyta</taxon>
        <taxon>Tracheophyta</taxon>
        <taxon>Spermatophyta</taxon>
        <taxon>Magnoliopsida</taxon>
        <taxon>Ranunculales</taxon>
        <taxon>Menispermaceae</taxon>
        <taxon>Menispermoideae</taxon>
        <taxon>Cissampelideae</taxon>
        <taxon>Stephania</taxon>
    </lineage>
</organism>
<feature type="region of interest" description="Disordered" evidence="3">
    <location>
        <begin position="1"/>
        <end position="27"/>
    </location>
</feature>
<accession>A0AAP0I0Y4</accession>
<comment type="caution">
    <text evidence="6">The sequence shown here is derived from an EMBL/GenBank/DDBJ whole genome shotgun (WGS) entry which is preliminary data.</text>
</comment>
<evidence type="ECO:0000313" key="7">
    <source>
        <dbReference type="Proteomes" id="UP001417504"/>
    </source>
</evidence>
<keyword evidence="4" id="KW-1133">Transmembrane helix</keyword>
<keyword evidence="4" id="KW-0472">Membrane</keyword>
<feature type="transmembrane region" description="Helical" evidence="4">
    <location>
        <begin position="86"/>
        <end position="110"/>
    </location>
</feature>
<dbReference type="InterPro" id="IPR025287">
    <property type="entry name" value="WAK_GUB"/>
</dbReference>
<dbReference type="Pfam" id="PF13947">
    <property type="entry name" value="GUB_WAK_bind"/>
    <property type="match status" value="1"/>
</dbReference>
<comment type="subcellular location">
    <subcellularLocation>
        <location evidence="1">Membrane</location>
        <topology evidence="1">Single-pass membrane protein</topology>
    </subcellularLocation>
</comment>
<dbReference type="GO" id="GO:0030247">
    <property type="term" value="F:polysaccharide binding"/>
    <property type="evidence" value="ECO:0007669"/>
    <property type="project" value="InterPro"/>
</dbReference>
<keyword evidence="4" id="KW-0812">Transmembrane</keyword>
<dbReference type="AlphaFoldDB" id="A0AAP0I0Y4"/>
<keyword evidence="2" id="KW-0732">Signal</keyword>
<evidence type="ECO:0000256" key="1">
    <source>
        <dbReference type="ARBA" id="ARBA00004167"/>
    </source>
</evidence>
<evidence type="ECO:0000256" key="2">
    <source>
        <dbReference type="ARBA" id="ARBA00022729"/>
    </source>
</evidence>
<keyword evidence="7" id="KW-1185">Reference proteome</keyword>
<dbReference type="EMBL" id="JBBNAE010000008">
    <property type="protein sequence ID" value="KAK9103845.1"/>
    <property type="molecule type" value="Genomic_DNA"/>
</dbReference>
<proteinExistence type="predicted"/>
<protein>
    <recommendedName>
        <fullName evidence="5">Wall-associated receptor kinase galacturonan-binding domain-containing protein</fullName>
    </recommendedName>
</protein>
<gene>
    <name evidence="6" type="ORF">Sjap_021099</name>
</gene>
<feature type="transmembrane region" description="Helical" evidence="4">
    <location>
        <begin position="61"/>
        <end position="79"/>
    </location>
</feature>
<dbReference type="GO" id="GO:0016020">
    <property type="term" value="C:membrane"/>
    <property type="evidence" value="ECO:0007669"/>
    <property type="project" value="UniProtKB-SubCell"/>
</dbReference>
<evidence type="ECO:0000259" key="5">
    <source>
        <dbReference type="Pfam" id="PF13947"/>
    </source>
</evidence>